<dbReference type="PANTHER" id="PTHR45689">
    <property type="entry name" value="I[[H]] CHANNEL, ISOFORM E"/>
    <property type="match status" value="1"/>
</dbReference>
<feature type="transmembrane region" description="Helical" evidence="1">
    <location>
        <begin position="48"/>
        <end position="68"/>
    </location>
</feature>
<dbReference type="SMART" id="SM00100">
    <property type="entry name" value="cNMP"/>
    <property type="match status" value="1"/>
</dbReference>
<dbReference type="GO" id="GO:0098855">
    <property type="term" value="C:HCN channel complex"/>
    <property type="evidence" value="ECO:0007669"/>
    <property type="project" value="TreeGrafter"/>
</dbReference>
<dbReference type="InterPro" id="IPR000595">
    <property type="entry name" value="cNMP-bd_dom"/>
</dbReference>
<keyword evidence="1" id="KW-0812">Transmembrane</keyword>
<dbReference type="SUPFAM" id="SSF51206">
    <property type="entry name" value="cAMP-binding domain-like"/>
    <property type="match status" value="1"/>
</dbReference>
<dbReference type="GO" id="GO:0003254">
    <property type="term" value="P:regulation of membrane depolarization"/>
    <property type="evidence" value="ECO:0007669"/>
    <property type="project" value="TreeGrafter"/>
</dbReference>
<evidence type="ECO:0000313" key="4">
    <source>
        <dbReference type="Proteomes" id="UP000193642"/>
    </source>
</evidence>
<comment type="caution">
    <text evidence="3">The sequence shown here is derived from an EMBL/GenBank/DDBJ whole genome shotgun (WGS) entry which is preliminary data.</text>
</comment>
<dbReference type="Proteomes" id="UP000193642">
    <property type="component" value="Unassembled WGS sequence"/>
</dbReference>
<evidence type="ECO:0000259" key="2">
    <source>
        <dbReference type="PROSITE" id="PS50042"/>
    </source>
</evidence>
<name>A0A1Y2BZG4_9FUNG</name>
<dbReference type="Gene3D" id="2.60.120.10">
    <property type="entry name" value="Jelly Rolls"/>
    <property type="match status" value="1"/>
</dbReference>
<accession>A0A1Y2BZG4</accession>
<dbReference type="GO" id="GO:0035725">
    <property type="term" value="P:sodium ion transmembrane transport"/>
    <property type="evidence" value="ECO:0007669"/>
    <property type="project" value="TreeGrafter"/>
</dbReference>
<sequence length="300" mass="33903">MTGFIGWSNAWSGVENAGVVELYSYSFFKAVGNMFPCAFPAQTAVEQLVASFYIIVSAVLYAAFLGAISSSTMSINPSGKLFAQKMDELSDYVKWKNLKPETTKKIFSYYETKYRGKFFEEEGLLLELNDSLRTEISMQNTQALLERVPFLHRQMNDGRDGIFLARLSTMLHANYFVKNDFIVKQGDYGFDMYFILSGMVNVIVDGKKVASLHDGAYFGEVALLTKVRTSSVQATAASVLYRLTFNDFHSVINEFDDMKIRIKALTKEYEERLKTTSTTEEAVSKLRKKTIDRKSQTAVA</sequence>
<dbReference type="OrthoDB" id="2152421at2759"/>
<evidence type="ECO:0000256" key="1">
    <source>
        <dbReference type="SAM" id="Phobius"/>
    </source>
</evidence>
<dbReference type="EMBL" id="MCGO01000036">
    <property type="protein sequence ID" value="ORY40158.1"/>
    <property type="molecule type" value="Genomic_DNA"/>
</dbReference>
<dbReference type="AlphaFoldDB" id="A0A1Y2BZG4"/>
<keyword evidence="4" id="KW-1185">Reference proteome</keyword>
<protein>
    <submittedName>
        <fullName evidence="3">Camp-binding domain-like protein</fullName>
    </submittedName>
</protein>
<reference evidence="3 4" key="1">
    <citation type="submission" date="2016-07" db="EMBL/GenBank/DDBJ databases">
        <title>Pervasive Adenine N6-methylation of Active Genes in Fungi.</title>
        <authorList>
            <consortium name="DOE Joint Genome Institute"/>
            <person name="Mondo S.J."/>
            <person name="Dannebaum R.O."/>
            <person name="Kuo R.C."/>
            <person name="Labutti K."/>
            <person name="Haridas S."/>
            <person name="Kuo A."/>
            <person name="Salamov A."/>
            <person name="Ahrendt S.R."/>
            <person name="Lipzen A."/>
            <person name="Sullivan W."/>
            <person name="Andreopoulos W.B."/>
            <person name="Clum A."/>
            <person name="Lindquist E."/>
            <person name="Daum C."/>
            <person name="Ramamoorthy G.K."/>
            <person name="Gryganskyi A."/>
            <person name="Culley D."/>
            <person name="Magnuson J.K."/>
            <person name="James T.Y."/>
            <person name="O'Malley M.A."/>
            <person name="Stajich J.E."/>
            <person name="Spatafora J.W."/>
            <person name="Visel A."/>
            <person name="Grigoriev I.V."/>
        </authorList>
    </citation>
    <scope>NUCLEOTIDE SEQUENCE [LARGE SCALE GENOMIC DNA]</scope>
    <source>
        <strain evidence="3 4">JEL800</strain>
    </source>
</reference>
<organism evidence="3 4">
    <name type="scientific">Rhizoclosmatium globosum</name>
    <dbReference type="NCBI Taxonomy" id="329046"/>
    <lineage>
        <taxon>Eukaryota</taxon>
        <taxon>Fungi</taxon>
        <taxon>Fungi incertae sedis</taxon>
        <taxon>Chytridiomycota</taxon>
        <taxon>Chytridiomycota incertae sedis</taxon>
        <taxon>Chytridiomycetes</taxon>
        <taxon>Chytridiales</taxon>
        <taxon>Chytriomycetaceae</taxon>
        <taxon>Rhizoclosmatium</taxon>
    </lineage>
</organism>
<keyword evidence="1" id="KW-1133">Transmembrane helix</keyword>
<evidence type="ECO:0000313" key="3">
    <source>
        <dbReference type="EMBL" id="ORY40158.1"/>
    </source>
</evidence>
<dbReference type="PROSITE" id="PS50042">
    <property type="entry name" value="CNMP_BINDING_3"/>
    <property type="match status" value="1"/>
</dbReference>
<proteinExistence type="predicted"/>
<dbReference type="InterPro" id="IPR018488">
    <property type="entry name" value="cNMP-bd_CS"/>
</dbReference>
<gene>
    <name evidence="3" type="ORF">BCR33DRAFT_740434</name>
</gene>
<dbReference type="InterPro" id="IPR018490">
    <property type="entry name" value="cNMP-bd_dom_sf"/>
</dbReference>
<feature type="domain" description="Cyclic nucleotide-binding" evidence="2">
    <location>
        <begin position="164"/>
        <end position="261"/>
    </location>
</feature>
<dbReference type="GO" id="GO:0005249">
    <property type="term" value="F:voltage-gated potassium channel activity"/>
    <property type="evidence" value="ECO:0007669"/>
    <property type="project" value="TreeGrafter"/>
</dbReference>
<dbReference type="InterPro" id="IPR014710">
    <property type="entry name" value="RmlC-like_jellyroll"/>
</dbReference>
<dbReference type="PROSITE" id="PS00888">
    <property type="entry name" value="CNMP_BINDING_1"/>
    <property type="match status" value="1"/>
</dbReference>
<keyword evidence="1" id="KW-0472">Membrane</keyword>
<dbReference type="PANTHER" id="PTHR45689:SF5">
    <property type="entry name" value="I[[H]] CHANNEL, ISOFORM E"/>
    <property type="match status" value="1"/>
</dbReference>
<dbReference type="CDD" id="cd00038">
    <property type="entry name" value="CAP_ED"/>
    <property type="match status" value="1"/>
</dbReference>
<dbReference type="Pfam" id="PF00027">
    <property type="entry name" value="cNMP_binding"/>
    <property type="match status" value="1"/>
</dbReference>
<dbReference type="Gene3D" id="1.10.287.630">
    <property type="entry name" value="Helix hairpin bin"/>
    <property type="match status" value="1"/>
</dbReference>
<dbReference type="InterPro" id="IPR051413">
    <property type="entry name" value="K/Na_HCN_channel"/>
</dbReference>